<name>A0ABN3GEJ6_9ACTN</name>
<feature type="compositionally biased region" description="Low complexity" evidence="1">
    <location>
        <begin position="75"/>
        <end position="89"/>
    </location>
</feature>
<organism evidence="2 3">
    <name type="scientific">Streptomyces cuspidosporus</name>
    <dbReference type="NCBI Taxonomy" id="66882"/>
    <lineage>
        <taxon>Bacteria</taxon>
        <taxon>Bacillati</taxon>
        <taxon>Actinomycetota</taxon>
        <taxon>Actinomycetes</taxon>
        <taxon>Kitasatosporales</taxon>
        <taxon>Streptomycetaceae</taxon>
        <taxon>Streptomyces</taxon>
    </lineage>
</organism>
<feature type="region of interest" description="Disordered" evidence="1">
    <location>
        <begin position="175"/>
        <end position="235"/>
    </location>
</feature>
<feature type="compositionally biased region" description="Low complexity" evidence="1">
    <location>
        <begin position="111"/>
        <end position="137"/>
    </location>
</feature>
<feature type="compositionally biased region" description="Basic and acidic residues" evidence="1">
    <location>
        <begin position="175"/>
        <end position="188"/>
    </location>
</feature>
<dbReference type="EMBL" id="BAAASD010000016">
    <property type="protein sequence ID" value="GAA2348652.1"/>
    <property type="molecule type" value="Genomic_DNA"/>
</dbReference>
<evidence type="ECO:0000256" key="1">
    <source>
        <dbReference type="SAM" id="MobiDB-lite"/>
    </source>
</evidence>
<evidence type="ECO:0000313" key="2">
    <source>
        <dbReference type="EMBL" id="GAA2348652.1"/>
    </source>
</evidence>
<gene>
    <name evidence="2" type="ORF">GCM10010246_40230</name>
</gene>
<sequence length="235" mass="23755">MSPTLVTPGPQPVELAGSAAAEEPQVLRGEVVGPRHARRRPVSDRRKAAAGAILLSATGAATALFLMLGKDGREATAAPPQDAPSSAPDAGEDDIVPVADSAAGAKPLPGASRTAPPAAAEAPAAQPRAQAPSRAPAHTSPPTRTGPSHPSWPSRWGGSGDWRWDSEEAARWAREWADRHGSGDDGHDGSGYGGSGYDGSGYRGSGYDGSGHDGYGRGGRHHGGSGYPGGGPGRR</sequence>
<evidence type="ECO:0000313" key="3">
    <source>
        <dbReference type="Proteomes" id="UP001500253"/>
    </source>
</evidence>
<reference evidence="2 3" key="1">
    <citation type="journal article" date="2019" name="Int. J. Syst. Evol. Microbiol.">
        <title>The Global Catalogue of Microorganisms (GCM) 10K type strain sequencing project: providing services to taxonomists for standard genome sequencing and annotation.</title>
        <authorList>
            <consortium name="The Broad Institute Genomics Platform"/>
            <consortium name="The Broad Institute Genome Sequencing Center for Infectious Disease"/>
            <person name="Wu L."/>
            <person name="Ma J."/>
        </authorList>
    </citation>
    <scope>NUCLEOTIDE SEQUENCE [LARGE SCALE GENOMIC DNA]</scope>
    <source>
        <strain evidence="2 3">JCM 4316</strain>
    </source>
</reference>
<comment type="caution">
    <text evidence="2">The sequence shown here is derived from an EMBL/GenBank/DDBJ whole genome shotgun (WGS) entry which is preliminary data.</text>
</comment>
<dbReference type="Proteomes" id="UP001500253">
    <property type="component" value="Unassembled WGS sequence"/>
</dbReference>
<proteinExistence type="predicted"/>
<protein>
    <submittedName>
        <fullName evidence="2">Uncharacterized protein</fullName>
    </submittedName>
</protein>
<feature type="region of interest" description="Disordered" evidence="1">
    <location>
        <begin position="74"/>
        <end position="162"/>
    </location>
</feature>
<feature type="region of interest" description="Disordered" evidence="1">
    <location>
        <begin position="1"/>
        <end position="47"/>
    </location>
</feature>
<accession>A0ABN3GEJ6</accession>
<feature type="compositionally biased region" description="Gly residues" evidence="1">
    <location>
        <begin position="224"/>
        <end position="235"/>
    </location>
</feature>
<feature type="compositionally biased region" description="Gly residues" evidence="1">
    <location>
        <begin position="189"/>
        <end position="209"/>
    </location>
</feature>
<keyword evidence="3" id="KW-1185">Reference proteome</keyword>